<evidence type="ECO:0000256" key="5">
    <source>
        <dbReference type="ARBA" id="ARBA00023242"/>
    </source>
</evidence>
<evidence type="ECO:0000256" key="4">
    <source>
        <dbReference type="ARBA" id="ARBA00023043"/>
    </source>
</evidence>
<evidence type="ECO:0000256" key="8">
    <source>
        <dbReference type="SAM" id="SignalP"/>
    </source>
</evidence>
<evidence type="ECO:0000256" key="3">
    <source>
        <dbReference type="ARBA" id="ARBA00022737"/>
    </source>
</evidence>
<keyword evidence="10" id="KW-1185">Reference proteome</keyword>
<evidence type="ECO:0000313" key="9">
    <source>
        <dbReference type="EMBL" id="KAK9761446.1"/>
    </source>
</evidence>
<feature type="coiled-coil region" evidence="6">
    <location>
        <begin position="133"/>
        <end position="187"/>
    </location>
</feature>
<proteinExistence type="predicted"/>
<evidence type="ECO:0000256" key="2">
    <source>
        <dbReference type="ARBA" id="ARBA00022553"/>
    </source>
</evidence>
<keyword evidence="4" id="KW-0040">ANK repeat</keyword>
<evidence type="ECO:0000256" key="6">
    <source>
        <dbReference type="SAM" id="Coils"/>
    </source>
</evidence>
<comment type="caution">
    <text evidence="9">The sequence shown here is derived from an EMBL/GenBank/DDBJ whole genome shotgun (WGS) entry which is preliminary data.</text>
</comment>
<keyword evidence="6" id="KW-0175">Coiled coil</keyword>
<evidence type="ECO:0008006" key="11">
    <source>
        <dbReference type="Google" id="ProtNLM"/>
    </source>
</evidence>
<dbReference type="Proteomes" id="UP001479436">
    <property type="component" value="Unassembled WGS sequence"/>
</dbReference>
<protein>
    <recommendedName>
        <fullName evidence="11">J domain-containing protein</fullName>
    </recommendedName>
</protein>
<keyword evidence="5" id="KW-0539">Nucleus</keyword>
<reference evidence="9 10" key="1">
    <citation type="submission" date="2023-04" db="EMBL/GenBank/DDBJ databases">
        <title>Genome of Basidiobolus ranarum AG-B5.</title>
        <authorList>
            <person name="Stajich J.E."/>
            <person name="Carter-House D."/>
            <person name="Gryganskyi A."/>
        </authorList>
    </citation>
    <scope>NUCLEOTIDE SEQUENCE [LARGE SCALE GENOMIC DNA]</scope>
    <source>
        <strain evidence="9 10">AG-B5</strain>
    </source>
</reference>
<evidence type="ECO:0000256" key="1">
    <source>
        <dbReference type="ARBA" id="ARBA00004123"/>
    </source>
</evidence>
<dbReference type="InterPro" id="IPR038753">
    <property type="entry name" value="NFKBIL1"/>
</dbReference>
<accession>A0ABR2WJ30</accession>
<evidence type="ECO:0000256" key="7">
    <source>
        <dbReference type="SAM" id="MobiDB-lite"/>
    </source>
</evidence>
<keyword evidence="2" id="KW-0597">Phosphoprotein</keyword>
<dbReference type="EMBL" id="JASJQH010001384">
    <property type="protein sequence ID" value="KAK9761446.1"/>
    <property type="molecule type" value="Genomic_DNA"/>
</dbReference>
<gene>
    <name evidence="9" type="ORF">K7432_013645</name>
</gene>
<evidence type="ECO:0000313" key="10">
    <source>
        <dbReference type="Proteomes" id="UP001479436"/>
    </source>
</evidence>
<sequence>MIKFSILPFLISFLMSEPIKPLKFKEKKKKRKHHKHKREHNSDTKSREYVFDERKTFDEYHEDNLHASSSSFKPDLDWQQHFFDVMAEDEGQDRWDNYFEHRNWRGNGNKIDTLDDEEYREYVVSGMYARRHAAEIEEKKRRDEARKARKRDREEARKKWEKEESKLRDERLRKREIRREVEMEQARKEYYSRWGQVKLDKDELNFFSIPWPTAEVSEKALSSDTFTISSLREFFLSPNITSTEQRKIVRQEQLRWHPDKFTQVFGERFSNGKERHIIQKSVQSISQALNELWASLNTT</sequence>
<name>A0ABR2WJ30_9FUNG</name>
<feature type="chain" id="PRO_5047404110" description="J domain-containing protein" evidence="8">
    <location>
        <begin position="17"/>
        <end position="299"/>
    </location>
</feature>
<keyword evidence="3" id="KW-0677">Repeat</keyword>
<dbReference type="PANTHER" id="PTHR15263">
    <property type="entry name" value="I-KAPPA-B-LIKE PROTEIN IKBL"/>
    <property type="match status" value="1"/>
</dbReference>
<dbReference type="PANTHER" id="PTHR15263:SF1">
    <property type="entry name" value="NF-KAPPA-B INHIBITOR-LIKE PROTEIN 1"/>
    <property type="match status" value="1"/>
</dbReference>
<feature type="compositionally biased region" description="Basic residues" evidence="7">
    <location>
        <begin position="25"/>
        <end position="39"/>
    </location>
</feature>
<keyword evidence="8" id="KW-0732">Signal</keyword>
<feature type="region of interest" description="Disordered" evidence="7">
    <location>
        <begin position="25"/>
        <end position="46"/>
    </location>
</feature>
<feature type="signal peptide" evidence="8">
    <location>
        <begin position="1"/>
        <end position="16"/>
    </location>
</feature>
<comment type="subcellular location">
    <subcellularLocation>
        <location evidence="1">Nucleus</location>
    </subcellularLocation>
</comment>
<organism evidence="9 10">
    <name type="scientific">Basidiobolus ranarum</name>
    <dbReference type="NCBI Taxonomy" id="34480"/>
    <lineage>
        <taxon>Eukaryota</taxon>
        <taxon>Fungi</taxon>
        <taxon>Fungi incertae sedis</taxon>
        <taxon>Zoopagomycota</taxon>
        <taxon>Entomophthoromycotina</taxon>
        <taxon>Basidiobolomycetes</taxon>
        <taxon>Basidiobolales</taxon>
        <taxon>Basidiobolaceae</taxon>
        <taxon>Basidiobolus</taxon>
    </lineage>
</organism>